<dbReference type="RefSeq" id="WP_147140198.1">
    <property type="nucleotide sequence ID" value="NZ_BJXA01000071.1"/>
</dbReference>
<name>A0A511MPN5_9NOCA</name>
<evidence type="ECO:0000313" key="6">
    <source>
        <dbReference type="Proteomes" id="UP000321424"/>
    </source>
</evidence>
<dbReference type="GO" id="GO:0005524">
    <property type="term" value="F:ATP binding"/>
    <property type="evidence" value="ECO:0007669"/>
    <property type="project" value="UniProtKB-KW"/>
</dbReference>
<reference evidence="5 6" key="1">
    <citation type="submission" date="2019-07" db="EMBL/GenBank/DDBJ databases">
        <title>Whole genome shotgun sequence of Nocardia ninae NBRC 108245.</title>
        <authorList>
            <person name="Hosoyama A."/>
            <person name="Uohara A."/>
            <person name="Ohji S."/>
            <person name="Ichikawa N."/>
        </authorList>
    </citation>
    <scope>NUCLEOTIDE SEQUENCE [LARGE SCALE GENOMIC DNA]</scope>
    <source>
        <strain evidence="5 6">NBRC 108245</strain>
    </source>
</reference>
<evidence type="ECO:0000256" key="3">
    <source>
        <dbReference type="ARBA" id="ARBA00022840"/>
    </source>
</evidence>
<evidence type="ECO:0000256" key="1">
    <source>
        <dbReference type="ARBA" id="ARBA00008791"/>
    </source>
</evidence>
<organism evidence="5 6">
    <name type="scientific">Nocardia ninae NBRC 108245</name>
    <dbReference type="NCBI Taxonomy" id="1210091"/>
    <lineage>
        <taxon>Bacteria</taxon>
        <taxon>Bacillati</taxon>
        <taxon>Actinomycetota</taxon>
        <taxon>Actinomycetes</taxon>
        <taxon>Mycobacteriales</taxon>
        <taxon>Nocardiaceae</taxon>
        <taxon>Nocardia</taxon>
    </lineage>
</organism>
<proteinExistence type="inferred from homology"/>
<dbReference type="PANTHER" id="PTHR46268:SF27">
    <property type="entry name" value="UNIVERSAL STRESS PROTEIN RV2623"/>
    <property type="match status" value="1"/>
</dbReference>
<dbReference type="PRINTS" id="PR01438">
    <property type="entry name" value="UNVRSLSTRESS"/>
</dbReference>
<dbReference type="OrthoDB" id="3174546at2"/>
<dbReference type="InterPro" id="IPR006016">
    <property type="entry name" value="UspA"/>
</dbReference>
<dbReference type="PANTHER" id="PTHR46268">
    <property type="entry name" value="STRESS RESPONSE PROTEIN NHAX"/>
    <property type="match status" value="1"/>
</dbReference>
<feature type="domain" description="UspA" evidence="4">
    <location>
        <begin position="166"/>
        <end position="302"/>
    </location>
</feature>
<keyword evidence="3" id="KW-0067">ATP-binding</keyword>
<evidence type="ECO:0000256" key="2">
    <source>
        <dbReference type="ARBA" id="ARBA00022741"/>
    </source>
</evidence>
<dbReference type="InterPro" id="IPR006015">
    <property type="entry name" value="Universal_stress_UspA"/>
</dbReference>
<evidence type="ECO:0000259" key="4">
    <source>
        <dbReference type="Pfam" id="PF00582"/>
    </source>
</evidence>
<comment type="similarity">
    <text evidence="1">Belongs to the universal stress protein A family.</text>
</comment>
<evidence type="ECO:0000313" key="5">
    <source>
        <dbReference type="EMBL" id="GEM42544.1"/>
    </source>
</evidence>
<feature type="domain" description="UspA" evidence="4">
    <location>
        <begin position="16"/>
        <end position="153"/>
    </location>
</feature>
<dbReference type="InterPro" id="IPR014729">
    <property type="entry name" value="Rossmann-like_a/b/a_fold"/>
</dbReference>
<keyword evidence="6" id="KW-1185">Reference proteome</keyword>
<accession>A0A511MPN5</accession>
<sequence length="305" mass="32017">MATPHGNPHQLAKAPVVVGVDGSFGSDLAVRWAAELAAQRGRTLLIAHGLDLAAMRSVVGGYDIAAASFIETARAQGAETVAHAHRLATAVAPDLHITTETTDASAAEMLIQHSRTAYLVAIGATGNLGTIAHLGSTLLAVVSHGHGTIVVVRETDTEQHIRTDGPVVVGIDGGPVSEAAIAAAFAEAAARGTDLIATHSWNYWQLGDFAGEPYVLVAGEQIESTEDAILIERLAGWQEKYPDVTVTRKVYRTEPTEQLAEWSNSAQLIVVGSRGRGGFTGMLLGSTSHFLVQHAHCPVLVAHPE</sequence>
<keyword evidence="2" id="KW-0547">Nucleotide-binding</keyword>
<dbReference type="Pfam" id="PF00582">
    <property type="entry name" value="Usp"/>
    <property type="match status" value="2"/>
</dbReference>
<dbReference type="AlphaFoldDB" id="A0A511MPN5"/>
<comment type="caution">
    <text evidence="5">The sequence shown here is derived from an EMBL/GenBank/DDBJ whole genome shotgun (WGS) entry which is preliminary data.</text>
</comment>
<dbReference type="SUPFAM" id="SSF52402">
    <property type="entry name" value="Adenine nucleotide alpha hydrolases-like"/>
    <property type="match status" value="2"/>
</dbReference>
<protein>
    <submittedName>
        <fullName evidence="5">Universal stress protein</fullName>
    </submittedName>
</protein>
<dbReference type="Gene3D" id="3.40.50.620">
    <property type="entry name" value="HUPs"/>
    <property type="match status" value="2"/>
</dbReference>
<dbReference type="EMBL" id="BJXA01000071">
    <property type="protein sequence ID" value="GEM42544.1"/>
    <property type="molecule type" value="Genomic_DNA"/>
</dbReference>
<gene>
    <name evidence="5" type="ORF">NN4_70630</name>
</gene>
<dbReference type="Proteomes" id="UP000321424">
    <property type="component" value="Unassembled WGS sequence"/>
</dbReference>